<organism evidence="1 2">
    <name type="scientific">Smallanthus sonchifolius</name>
    <dbReference type="NCBI Taxonomy" id="185202"/>
    <lineage>
        <taxon>Eukaryota</taxon>
        <taxon>Viridiplantae</taxon>
        <taxon>Streptophyta</taxon>
        <taxon>Embryophyta</taxon>
        <taxon>Tracheophyta</taxon>
        <taxon>Spermatophyta</taxon>
        <taxon>Magnoliopsida</taxon>
        <taxon>eudicotyledons</taxon>
        <taxon>Gunneridae</taxon>
        <taxon>Pentapetalae</taxon>
        <taxon>asterids</taxon>
        <taxon>campanulids</taxon>
        <taxon>Asterales</taxon>
        <taxon>Asteraceae</taxon>
        <taxon>Asteroideae</taxon>
        <taxon>Heliantheae alliance</taxon>
        <taxon>Millerieae</taxon>
        <taxon>Smallanthus</taxon>
    </lineage>
</organism>
<accession>A0ACB9J4U4</accession>
<sequence length="86" mass="9890">MFKALYSYAHLTLNKIKLYHHYHHHLLSSPSGSRGLLAALLFHSPTAELNHQQRNISLLSLSFGGNSDIWNSIEKLWGVFLANYWL</sequence>
<evidence type="ECO:0000313" key="2">
    <source>
        <dbReference type="Proteomes" id="UP001056120"/>
    </source>
</evidence>
<reference evidence="1 2" key="2">
    <citation type="journal article" date="2022" name="Mol. Ecol. Resour.">
        <title>The genomes of chicory, endive, great burdock and yacon provide insights into Asteraceae paleo-polyploidization history and plant inulin production.</title>
        <authorList>
            <person name="Fan W."/>
            <person name="Wang S."/>
            <person name="Wang H."/>
            <person name="Wang A."/>
            <person name="Jiang F."/>
            <person name="Liu H."/>
            <person name="Zhao H."/>
            <person name="Xu D."/>
            <person name="Zhang Y."/>
        </authorList>
    </citation>
    <scope>NUCLEOTIDE SEQUENCE [LARGE SCALE GENOMIC DNA]</scope>
    <source>
        <strain evidence="2">cv. Yunnan</strain>
        <tissue evidence="1">Leaves</tissue>
    </source>
</reference>
<protein>
    <submittedName>
        <fullName evidence="1">Uncharacterized protein</fullName>
    </submittedName>
</protein>
<reference evidence="2" key="1">
    <citation type="journal article" date="2022" name="Mol. Ecol. Resour.">
        <title>The genomes of chicory, endive, great burdock and yacon provide insights into Asteraceae palaeo-polyploidization history and plant inulin production.</title>
        <authorList>
            <person name="Fan W."/>
            <person name="Wang S."/>
            <person name="Wang H."/>
            <person name="Wang A."/>
            <person name="Jiang F."/>
            <person name="Liu H."/>
            <person name="Zhao H."/>
            <person name="Xu D."/>
            <person name="Zhang Y."/>
        </authorList>
    </citation>
    <scope>NUCLEOTIDE SEQUENCE [LARGE SCALE GENOMIC DNA]</scope>
    <source>
        <strain evidence="2">cv. Yunnan</strain>
    </source>
</reference>
<gene>
    <name evidence="1" type="ORF">L1987_14869</name>
</gene>
<proteinExistence type="predicted"/>
<dbReference type="Proteomes" id="UP001056120">
    <property type="component" value="Linkage Group LG05"/>
</dbReference>
<name>A0ACB9J4U4_9ASTR</name>
<evidence type="ECO:0000313" key="1">
    <source>
        <dbReference type="EMBL" id="KAI3815209.1"/>
    </source>
</evidence>
<keyword evidence="2" id="KW-1185">Reference proteome</keyword>
<dbReference type="EMBL" id="CM042022">
    <property type="protein sequence ID" value="KAI3815209.1"/>
    <property type="molecule type" value="Genomic_DNA"/>
</dbReference>
<comment type="caution">
    <text evidence="1">The sequence shown here is derived from an EMBL/GenBank/DDBJ whole genome shotgun (WGS) entry which is preliminary data.</text>
</comment>